<sequence>MPNVRASEIAEYTFCAKAWWLRRVAGAQPRGAGRRAAGVRRHARHGMLVRLSNVALWAGVLAMALGLLLLFLL</sequence>
<proteinExistence type="predicted"/>
<keyword evidence="1" id="KW-1133">Transmembrane helix</keyword>
<protein>
    <recommendedName>
        <fullName evidence="4">PD-(D/E)XK endonuclease-like domain-containing protein</fullName>
    </recommendedName>
</protein>
<dbReference type="AlphaFoldDB" id="A0A2A6RPG0"/>
<evidence type="ECO:0000313" key="2">
    <source>
        <dbReference type="EMBL" id="PDW04937.1"/>
    </source>
</evidence>
<gene>
    <name evidence="2" type="ORF">CJ255_00735</name>
</gene>
<evidence type="ECO:0008006" key="4">
    <source>
        <dbReference type="Google" id="ProtNLM"/>
    </source>
</evidence>
<organism evidence="2 3">
    <name type="scientific">Candidatus Viridilinea mediisalina</name>
    <dbReference type="NCBI Taxonomy" id="2024553"/>
    <lineage>
        <taxon>Bacteria</taxon>
        <taxon>Bacillati</taxon>
        <taxon>Chloroflexota</taxon>
        <taxon>Chloroflexia</taxon>
        <taxon>Chloroflexales</taxon>
        <taxon>Chloroflexineae</taxon>
        <taxon>Oscillochloridaceae</taxon>
        <taxon>Candidatus Viridilinea</taxon>
    </lineage>
</organism>
<name>A0A2A6RPG0_9CHLR</name>
<comment type="caution">
    <text evidence="2">The sequence shown here is derived from an EMBL/GenBank/DDBJ whole genome shotgun (WGS) entry which is preliminary data.</text>
</comment>
<keyword evidence="3" id="KW-1185">Reference proteome</keyword>
<evidence type="ECO:0000313" key="3">
    <source>
        <dbReference type="Proteomes" id="UP000220527"/>
    </source>
</evidence>
<dbReference type="EMBL" id="NQWI01000002">
    <property type="protein sequence ID" value="PDW04937.1"/>
    <property type="molecule type" value="Genomic_DNA"/>
</dbReference>
<reference evidence="3" key="1">
    <citation type="submission" date="2017-08" db="EMBL/GenBank/DDBJ databases">
        <authorList>
            <person name="Grouzdev D.S."/>
            <person name="Gaisin V.A."/>
            <person name="Rysina M.S."/>
            <person name="Gorlenko V.M."/>
        </authorList>
    </citation>
    <scope>NUCLEOTIDE SEQUENCE [LARGE SCALE GENOMIC DNA]</scope>
    <source>
        <strain evidence="3">Kir15-3F</strain>
    </source>
</reference>
<dbReference type="Proteomes" id="UP000220527">
    <property type="component" value="Unassembled WGS sequence"/>
</dbReference>
<feature type="transmembrane region" description="Helical" evidence="1">
    <location>
        <begin position="54"/>
        <end position="72"/>
    </location>
</feature>
<accession>A0A2A6RPG0</accession>
<keyword evidence="1" id="KW-0472">Membrane</keyword>
<evidence type="ECO:0000256" key="1">
    <source>
        <dbReference type="SAM" id="Phobius"/>
    </source>
</evidence>
<dbReference type="RefSeq" id="WP_097642175.1">
    <property type="nucleotide sequence ID" value="NZ_NQWI01000002.1"/>
</dbReference>
<keyword evidence="1" id="KW-0812">Transmembrane</keyword>